<keyword evidence="1" id="KW-0732">Signal</keyword>
<feature type="chain" id="PRO_5009266496" description="PsiF repeat-containing protein" evidence="1">
    <location>
        <begin position="21"/>
        <end position="94"/>
    </location>
</feature>
<gene>
    <name evidence="2" type="ORF">SAMN05216598_4356</name>
</gene>
<keyword evidence="3" id="KW-1185">Reference proteome</keyword>
<dbReference type="RefSeq" id="WP_090208680.1">
    <property type="nucleotide sequence ID" value="NZ_LT629777.1"/>
</dbReference>
<dbReference type="AlphaFoldDB" id="A0A1H1YE94"/>
<dbReference type="EMBL" id="LT629777">
    <property type="protein sequence ID" value="SDT19326.1"/>
    <property type="molecule type" value="Genomic_DNA"/>
</dbReference>
<accession>A0A1H1YE94</accession>
<dbReference type="Proteomes" id="UP000199524">
    <property type="component" value="Chromosome I"/>
</dbReference>
<organism evidence="2 3">
    <name type="scientific">Pseudomonas asplenii</name>
    <dbReference type="NCBI Taxonomy" id="53407"/>
    <lineage>
        <taxon>Bacteria</taxon>
        <taxon>Pseudomonadati</taxon>
        <taxon>Pseudomonadota</taxon>
        <taxon>Gammaproteobacteria</taxon>
        <taxon>Pseudomonadales</taxon>
        <taxon>Pseudomonadaceae</taxon>
        <taxon>Pseudomonas</taxon>
    </lineage>
</organism>
<dbReference type="GeneID" id="300209255"/>
<evidence type="ECO:0000313" key="3">
    <source>
        <dbReference type="Proteomes" id="UP000199524"/>
    </source>
</evidence>
<evidence type="ECO:0008006" key="4">
    <source>
        <dbReference type="Google" id="ProtNLM"/>
    </source>
</evidence>
<reference evidence="3" key="1">
    <citation type="submission" date="2016-10" db="EMBL/GenBank/DDBJ databases">
        <authorList>
            <person name="Varghese N."/>
            <person name="Submissions S."/>
        </authorList>
    </citation>
    <scope>NUCLEOTIDE SEQUENCE [LARGE SCALE GENOMIC DNA]</scope>
    <source>
        <strain evidence="3">ATCC 23835</strain>
    </source>
</reference>
<protein>
    <recommendedName>
        <fullName evidence="4">PsiF repeat-containing protein</fullName>
    </recommendedName>
</protein>
<sequence length="94" mass="10355">MKWILATLMLFACCPGSAQSITQPVVAQVQKTADSMLCATYKGEHSAFGKAMNKQCRDRARAEFDSLPDEKSLKDCIKPGNVINDDVRKCMKGL</sequence>
<evidence type="ECO:0000313" key="2">
    <source>
        <dbReference type="EMBL" id="SDT19326.1"/>
    </source>
</evidence>
<feature type="signal peptide" evidence="1">
    <location>
        <begin position="1"/>
        <end position="20"/>
    </location>
</feature>
<evidence type="ECO:0000256" key="1">
    <source>
        <dbReference type="SAM" id="SignalP"/>
    </source>
</evidence>
<name>A0A1H1YE94_9PSED</name>
<proteinExistence type="predicted"/>